<evidence type="ECO:0000256" key="1">
    <source>
        <dbReference type="ARBA" id="ARBA00004370"/>
    </source>
</evidence>
<keyword evidence="2" id="KW-0812">Transmembrane</keyword>
<dbReference type="Gene3D" id="2.40.160.50">
    <property type="entry name" value="membrane protein fhac: a member of the omp85/tpsb transporter family"/>
    <property type="match status" value="1"/>
</dbReference>
<dbReference type="InterPro" id="IPR034746">
    <property type="entry name" value="POTRA"/>
</dbReference>
<dbReference type="EMBL" id="QFWV02000023">
    <property type="protein sequence ID" value="RKF05325.1"/>
    <property type="molecule type" value="Genomic_DNA"/>
</dbReference>
<organism evidence="6 7">
    <name type="scientific">Oceaniradius stylonematis</name>
    <dbReference type="NCBI Taxonomy" id="2184161"/>
    <lineage>
        <taxon>Bacteria</taxon>
        <taxon>Pseudomonadati</taxon>
        <taxon>Pseudomonadota</taxon>
        <taxon>Alphaproteobacteria</taxon>
        <taxon>Hyphomicrobiales</taxon>
        <taxon>Ahrensiaceae</taxon>
        <taxon>Oceaniradius</taxon>
    </lineage>
</organism>
<dbReference type="InterPro" id="IPR010827">
    <property type="entry name" value="BamA/TamA_POTRA"/>
</dbReference>
<proteinExistence type="predicted"/>
<evidence type="ECO:0000313" key="6">
    <source>
        <dbReference type="EMBL" id="RKF05325.1"/>
    </source>
</evidence>
<name>A0A3A8AHZ3_9HYPH</name>
<dbReference type="GO" id="GO:0019867">
    <property type="term" value="C:outer membrane"/>
    <property type="evidence" value="ECO:0007669"/>
    <property type="project" value="InterPro"/>
</dbReference>
<dbReference type="Proteomes" id="UP000246132">
    <property type="component" value="Unassembled WGS sequence"/>
</dbReference>
<dbReference type="InterPro" id="IPR039910">
    <property type="entry name" value="D15-like"/>
</dbReference>
<feature type="region of interest" description="Disordered" evidence="4">
    <location>
        <begin position="181"/>
        <end position="203"/>
    </location>
</feature>
<accession>A0A3A8AHZ3</accession>
<sequence>MKSKGAAHEVLRNGSGRLSAKGTAHRAGALSVALALTLTVHVPQARALELFGLCLFGDCRNAVEAPDLIDPKPYDVTLTVEGADADVEAAVKAGSALWGGRNAPAAGSAGLLSRARADYRRIQAALYDEARYGGTISIRADGREVADLPAGHDFADGAVFTVSVRPGPVYTFAALAIDNLPPRSDDPRDRVDAPSTAGFATGSPARAGAVRQAGQLAVEGWRQQGHATARIAEREAVANHPNRTLRVRLVVDPGPRASYGAVTVEGTDRMIPSFVARQTGLLPGDEYDPDDVERARERLRRLGVFNAATVNPAEKVEEDGTLPVAVTVEERKLRRIGAGATYSTLDGFGAEAFWLHRNLWGRAERLRIEGGVSGVDGSFNAGNYDYRLGATLGLPGRFTPDTDITLSALADREVLDSYTRTGAETSVGVVHYQSNRLTWSGSLFVDYAEFEDAMGTRRLGLVGGSAGLEYDARNDPLDSTAGFFASASATPFYEWEFGNPAVQFDGEVRAYQALGDGGRTVLAGRVTAGSIIGPAPALLPPDRLYFAGGGTSVRGFAYRSIGGADSTTTGGKSLIEASAEIRQGVTDTISVVGFIDAAMVGTDSLPAFDRAPRAGAGIGLRYKTGLGPLRLDAATPLNPRPGDGRFAIYAGIGQAF</sequence>
<dbReference type="PANTHER" id="PTHR12815:SF42">
    <property type="entry name" value="BACTERIAL SURFACE ANTIGEN (D15) DOMAIN-CONTAINING PROTEIN"/>
    <property type="match status" value="1"/>
</dbReference>
<evidence type="ECO:0000313" key="7">
    <source>
        <dbReference type="Proteomes" id="UP000246132"/>
    </source>
</evidence>
<dbReference type="OrthoDB" id="9769707at2"/>
<dbReference type="Pfam" id="PF07244">
    <property type="entry name" value="POTRA"/>
    <property type="match status" value="1"/>
</dbReference>
<feature type="domain" description="POTRA" evidence="5">
    <location>
        <begin position="257"/>
        <end position="331"/>
    </location>
</feature>
<evidence type="ECO:0000256" key="3">
    <source>
        <dbReference type="ARBA" id="ARBA00023136"/>
    </source>
</evidence>
<evidence type="ECO:0000256" key="4">
    <source>
        <dbReference type="SAM" id="MobiDB-lite"/>
    </source>
</evidence>
<reference evidence="6 7" key="1">
    <citation type="journal article" date="2018" name="Int. J. Syst. Bacteriol.">
        <title>Oceaniradius stylonemae gen. nov., sp. nov., isolated from a red alga, Stylonema cornu-cervi.</title>
        <authorList>
            <person name="Jeong S."/>
        </authorList>
    </citation>
    <scope>NUCLEOTIDE SEQUENCE [LARGE SCALE GENOMIC DNA]</scope>
    <source>
        <strain evidence="6 7">StC1</strain>
    </source>
</reference>
<evidence type="ECO:0000256" key="2">
    <source>
        <dbReference type="ARBA" id="ARBA00022452"/>
    </source>
</evidence>
<dbReference type="PANTHER" id="PTHR12815">
    <property type="entry name" value="SORTING AND ASSEMBLY MACHINERY SAMM50 PROTEIN FAMILY MEMBER"/>
    <property type="match status" value="1"/>
</dbReference>
<dbReference type="InterPro" id="IPR000184">
    <property type="entry name" value="Bac_surfAg_D15"/>
</dbReference>
<keyword evidence="3" id="KW-0472">Membrane</keyword>
<feature type="compositionally biased region" description="Basic and acidic residues" evidence="4">
    <location>
        <begin position="183"/>
        <end position="192"/>
    </location>
</feature>
<dbReference type="RefSeq" id="WP_109769505.1">
    <property type="nucleotide sequence ID" value="NZ_CP159474.1"/>
</dbReference>
<comment type="subcellular location">
    <subcellularLocation>
        <location evidence="1">Membrane</location>
    </subcellularLocation>
</comment>
<gene>
    <name evidence="6" type="ORF">DEM25_017500</name>
</gene>
<dbReference type="Pfam" id="PF01103">
    <property type="entry name" value="Omp85"/>
    <property type="match status" value="1"/>
</dbReference>
<evidence type="ECO:0000259" key="5">
    <source>
        <dbReference type="PROSITE" id="PS51779"/>
    </source>
</evidence>
<keyword evidence="7" id="KW-1185">Reference proteome</keyword>
<dbReference type="AlphaFoldDB" id="A0A3A8AHZ3"/>
<protein>
    <submittedName>
        <fullName evidence="6">Outer membrane protein assembly factor</fullName>
    </submittedName>
</protein>
<dbReference type="PROSITE" id="PS51779">
    <property type="entry name" value="POTRA"/>
    <property type="match status" value="1"/>
</dbReference>
<dbReference type="Gene3D" id="3.10.20.310">
    <property type="entry name" value="membrane protein fhac"/>
    <property type="match status" value="1"/>
</dbReference>
<keyword evidence="2" id="KW-1134">Transmembrane beta strand</keyword>
<comment type="caution">
    <text evidence="6">The sequence shown here is derived from an EMBL/GenBank/DDBJ whole genome shotgun (WGS) entry which is preliminary data.</text>
</comment>